<accession>A0ACC0ZNV0</accession>
<name>A0ACC0ZNV0_9ROSI</name>
<organism evidence="1 2">
    <name type="scientific">Pistacia integerrima</name>
    <dbReference type="NCBI Taxonomy" id="434235"/>
    <lineage>
        <taxon>Eukaryota</taxon>
        <taxon>Viridiplantae</taxon>
        <taxon>Streptophyta</taxon>
        <taxon>Embryophyta</taxon>
        <taxon>Tracheophyta</taxon>
        <taxon>Spermatophyta</taxon>
        <taxon>Magnoliopsida</taxon>
        <taxon>eudicotyledons</taxon>
        <taxon>Gunneridae</taxon>
        <taxon>Pentapetalae</taxon>
        <taxon>rosids</taxon>
        <taxon>malvids</taxon>
        <taxon>Sapindales</taxon>
        <taxon>Anacardiaceae</taxon>
        <taxon>Pistacia</taxon>
    </lineage>
</organism>
<keyword evidence="2" id="KW-1185">Reference proteome</keyword>
<protein>
    <submittedName>
        <fullName evidence="1">Uncharacterized protein</fullName>
    </submittedName>
</protein>
<dbReference type="EMBL" id="CM047736">
    <property type="protein sequence ID" value="KAJ0053392.1"/>
    <property type="molecule type" value="Genomic_DNA"/>
</dbReference>
<dbReference type="Proteomes" id="UP001163603">
    <property type="component" value="Chromosome 1"/>
</dbReference>
<comment type="caution">
    <text evidence="1">The sequence shown here is derived from an EMBL/GenBank/DDBJ whole genome shotgun (WGS) entry which is preliminary data.</text>
</comment>
<evidence type="ECO:0000313" key="2">
    <source>
        <dbReference type="Proteomes" id="UP001163603"/>
    </source>
</evidence>
<proteinExistence type="predicted"/>
<reference evidence="2" key="1">
    <citation type="journal article" date="2023" name="G3 (Bethesda)">
        <title>Genome assembly and association tests identify interacting loci associated with vigor, precocity, and sex in interspecific pistachio rootstocks.</title>
        <authorList>
            <person name="Palmer W."/>
            <person name="Jacygrad E."/>
            <person name="Sagayaradj S."/>
            <person name="Cavanaugh K."/>
            <person name="Han R."/>
            <person name="Bertier L."/>
            <person name="Beede B."/>
            <person name="Kafkas S."/>
            <person name="Golino D."/>
            <person name="Preece J."/>
            <person name="Michelmore R."/>
        </authorList>
    </citation>
    <scope>NUCLEOTIDE SEQUENCE [LARGE SCALE GENOMIC DNA]</scope>
</reference>
<gene>
    <name evidence="1" type="ORF">Pint_02823</name>
</gene>
<evidence type="ECO:0000313" key="1">
    <source>
        <dbReference type="EMBL" id="KAJ0053392.1"/>
    </source>
</evidence>
<sequence>MSGLPETTNARVFLTAISQRFYVSNNVEAGNLMSALIEAKYDSSKGVREFSLRIVDIQSMLRNHEIPINDNFVVNHTLNSLPIDFSQIKTTYIAQSQIWSINDMITKCVAEEEKLKKERSETVNLVAQSKTHSKGKWKNKKFKSHGPKNDKSFKKRDSDQA</sequence>